<dbReference type="InterPro" id="IPR005183">
    <property type="entry name" value="DUF305_CopM-like"/>
</dbReference>
<keyword evidence="1" id="KW-0732">Signal</keyword>
<evidence type="ECO:0000313" key="4">
    <source>
        <dbReference type="Proteomes" id="UP000093695"/>
    </source>
</evidence>
<dbReference type="eggNOG" id="COG3544">
    <property type="taxonomic scope" value="Bacteria"/>
</dbReference>
<dbReference type="Gene3D" id="1.20.1260.10">
    <property type="match status" value="1"/>
</dbReference>
<feature type="domain" description="DUF305" evidence="2">
    <location>
        <begin position="40"/>
        <end position="180"/>
    </location>
</feature>
<evidence type="ECO:0000313" key="3">
    <source>
        <dbReference type="EMBL" id="ANN14552.1"/>
    </source>
</evidence>
<evidence type="ECO:0000256" key="1">
    <source>
        <dbReference type="SAM" id="SignalP"/>
    </source>
</evidence>
<dbReference type="Proteomes" id="UP000093695">
    <property type="component" value="Chromosome"/>
</dbReference>
<dbReference type="PANTHER" id="PTHR36933:SF1">
    <property type="entry name" value="SLL0788 PROTEIN"/>
    <property type="match status" value="1"/>
</dbReference>
<dbReference type="RefSeq" id="WP_044853596.1">
    <property type="nucleotide sequence ID" value="NZ_CP016174.1"/>
</dbReference>
<feature type="chain" id="PRO_5008255927" evidence="1">
    <location>
        <begin position="27"/>
        <end position="184"/>
    </location>
</feature>
<reference evidence="3 4" key="1">
    <citation type="journal article" date="2015" name="Genome Announc.">
        <title>Draft Genome Sequence of Norvancomycin-Producing Strain Amycolatopsis orientalis CPCC200066.</title>
        <authorList>
            <person name="Lei X."/>
            <person name="Yuan F."/>
            <person name="Shi Y."/>
            <person name="Li X."/>
            <person name="Wang L."/>
            <person name="Hong B."/>
        </authorList>
    </citation>
    <scope>NUCLEOTIDE SEQUENCE [LARGE SCALE GENOMIC DNA]</scope>
    <source>
        <strain evidence="3 4">B-37</strain>
    </source>
</reference>
<gene>
    <name evidence="3" type="ORF">SD37_02015</name>
</gene>
<dbReference type="InterPro" id="IPR012347">
    <property type="entry name" value="Ferritin-like"/>
</dbReference>
<keyword evidence="4" id="KW-1185">Reference proteome</keyword>
<dbReference type="Pfam" id="PF03713">
    <property type="entry name" value="DUF305"/>
    <property type="match status" value="1"/>
</dbReference>
<protein>
    <submittedName>
        <fullName evidence="3">DUF305 domain-containing protein</fullName>
    </submittedName>
</protein>
<dbReference type="PROSITE" id="PS51257">
    <property type="entry name" value="PROKAR_LIPOPROTEIN"/>
    <property type="match status" value="1"/>
</dbReference>
<organism evidence="3 4">
    <name type="scientific">Amycolatopsis orientalis</name>
    <name type="common">Nocardia orientalis</name>
    <dbReference type="NCBI Taxonomy" id="31958"/>
    <lineage>
        <taxon>Bacteria</taxon>
        <taxon>Bacillati</taxon>
        <taxon>Actinomycetota</taxon>
        <taxon>Actinomycetes</taxon>
        <taxon>Pseudonocardiales</taxon>
        <taxon>Pseudonocardiaceae</taxon>
        <taxon>Amycolatopsis</taxon>
    </lineage>
</organism>
<sequence>MRRRLPMALLGLLVWVLAGCSTATGAAPAPQGTPGASQADITFSQQMVPHHQQSIQVANLASERSASEFVKAIAAKIIKAESAEVQTMTGWLQSWNAAALPAAGHAGHSMPGMITSGQVAGLENLTGAEFDRAWLPLMAEHLRNGVTMAKTVLSSGEHAETKALAQEIVENQTAAIDEITARIS</sequence>
<dbReference type="PANTHER" id="PTHR36933">
    <property type="entry name" value="SLL0788 PROTEIN"/>
    <property type="match status" value="1"/>
</dbReference>
<proteinExistence type="predicted"/>
<dbReference type="AlphaFoldDB" id="A0A193BQT8"/>
<dbReference type="KEGG" id="aori:SD37_02015"/>
<evidence type="ECO:0000259" key="2">
    <source>
        <dbReference type="Pfam" id="PF03713"/>
    </source>
</evidence>
<feature type="signal peptide" evidence="1">
    <location>
        <begin position="1"/>
        <end position="26"/>
    </location>
</feature>
<name>A0A193BQT8_AMYOR</name>
<accession>A0A193BQT8</accession>
<dbReference type="EMBL" id="CP016174">
    <property type="protein sequence ID" value="ANN14552.1"/>
    <property type="molecule type" value="Genomic_DNA"/>
</dbReference>